<dbReference type="EMBL" id="VULN01000011">
    <property type="protein sequence ID" value="MSS82577.1"/>
    <property type="molecule type" value="Genomic_DNA"/>
</dbReference>
<dbReference type="InterPro" id="IPR012340">
    <property type="entry name" value="NA-bd_OB-fold"/>
</dbReference>
<dbReference type="Gene3D" id="2.40.50.140">
    <property type="entry name" value="Nucleic acid-binding proteins"/>
    <property type="match status" value="1"/>
</dbReference>
<dbReference type="NCBIfam" id="TIGR00613">
    <property type="entry name" value="reco"/>
    <property type="match status" value="1"/>
</dbReference>
<comment type="similarity">
    <text evidence="1 7">Belongs to the RecO family.</text>
</comment>
<dbReference type="InterPro" id="IPR022572">
    <property type="entry name" value="DNA_rep/recomb_RecO_N"/>
</dbReference>
<proteinExistence type="inferred from homology"/>
<dbReference type="GO" id="GO:0006302">
    <property type="term" value="P:double-strand break repair"/>
    <property type="evidence" value="ECO:0007669"/>
    <property type="project" value="TreeGrafter"/>
</dbReference>
<dbReference type="RefSeq" id="WP_154488397.1">
    <property type="nucleotide sequence ID" value="NZ_VULN01000011.1"/>
</dbReference>
<evidence type="ECO:0000256" key="5">
    <source>
        <dbReference type="ARBA" id="ARBA00023204"/>
    </source>
</evidence>
<dbReference type="InterPro" id="IPR037278">
    <property type="entry name" value="ARFGAP/RecO"/>
</dbReference>
<reference evidence="9 10" key="1">
    <citation type="submission" date="2019-08" db="EMBL/GenBank/DDBJ databases">
        <title>In-depth cultivation of the pig gut microbiome towards novel bacterial diversity and tailored functional studies.</title>
        <authorList>
            <person name="Wylensek D."/>
            <person name="Hitch T.C.A."/>
            <person name="Clavel T."/>
        </authorList>
    </citation>
    <scope>NUCLEOTIDE SEQUENCE [LARGE SCALE GENOMIC DNA]</scope>
    <source>
        <strain evidence="9 10">WCA-389-WT-5B</strain>
    </source>
</reference>
<evidence type="ECO:0000256" key="6">
    <source>
        <dbReference type="ARBA" id="ARBA00033409"/>
    </source>
</evidence>
<dbReference type="GO" id="GO:0006310">
    <property type="term" value="P:DNA recombination"/>
    <property type="evidence" value="ECO:0007669"/>
    <property type="project" value="UniProtKB-UniRule"/>
</dbReference>
<gene>
    <name evidence="7 9" type="primary">recO</name>
    <name evidence="9" type="ORF">FX155_08220</name>
</gene>
<evidence type="ECO:0000256" key="4">
    <source>
        <dbReference type="ARBA" id="ARBA00023172"/>
    </source>
</evidence>
<evidence type="ECO:0000256" key="3">
    <source>
        <dbReference type="ARBA" id="ARBA00022763"/>
    </source>
</evidence>
<dbReference type="OrthoDB" id="9797083at2"/>
<dbReference type="InterPro" id="IPR042242">
    <property type="entry name" value="RecO_C"/>
</dbReference>
<keyword evidence="3 7" id="KW-0227">DNA damage</keyword>
<dbReference type="Pfam" id="PF11967">
    <property type="entry name" value="RecO_N"/>
    <property type="match status" value="1"/>
</dbReference>
<evidence type="ECO:0000313" key="9">
    <source>
        <dbReference type="EMBL" id="MSS82577.1"/>
    </source>
</evidence>
<dbReference type="HAMAP" id="MF_00201">
    <property type="entry name" value="RecO"/>
    <property type="match status" value="1"/>
</dbReference>
<dbReference type="PANTHER" id="PTHR33991:SF1">
    <property type="entry name" value="DNA REPAIR PROTEIN RECO"/>
    <property type="match status" value="1"/>
</dbReference>
<dbReference type="PANTHER" id="PTHR33991">
    <property type="entry name" value="DNA REPAIR PROTEIN RECO"/>
    <property type="match status" value="1"/>
</dbReference>
<evidence type="ECO:0000256" key="7">
    <source>
        <dbReference type="HAMAP-Rule" id="MF_00201"/>
    </source>
</evidence>
<sequence>MSSEVFQDEAVILRVKNWQTADKYAVCFCREHGKIPFVAYGAAYPRSQSGRLVQPFAHLRLSLSPGRKVASLRSCESLEMPLAMDWENLAYGAIIGEAAEHLLGDEEPQEEVFLLLLEAFRLLGKRNRRLVTDSTLLKLLALCGLNPILDQCTSCGEPVTEDGYFSLVQGGFLCKNCAMGDELPFTVATRDLMDRLLHLDLASPPDFTVRGRELMAMEKILHQFILYQTDRPLRSLEFLAKMEKTSHG</sequence>
<keyword evidence="4 7" id="KW-0233">DNA recombination</keyword>
<keyword evidence="5 7" id="KW-0234">DNA repair</keyword>
<evidence type="ECO:0000256" key="1">
    <source>
        <dbReference type="ARBA" id="ARBA00007452"/>
    </source>
</evidence>
<accession>A0A6N7VLQ3</accession>
<dbReference type="AlphaFoldDB" id="A0A6N7VLQ3"/>
<dbReference type="SUPFAM" id="SSF57863">
    <property type="entry name" value="ArfGap/RecO-like zinc finger"/>
    <property type="match status" value="1"/>
</dbReference>
<organism evidence="9 10">
    <name type="scientific">Acidaminococcus fermentans</name>
    <dbReference type="NCBI Taxonomy" id="905"/>
    <lineage>
        <taxon>Bacteria</taxon>
        <taxon>Bacillati</taxon>
        <taxon>Bacillota</taxon>
        <taxon>Negativicutes</taxon>
        <taxon>Acidaminococcales</taxon>
        <taxon>Acidaminococcaceae</taxon>
        <taxon>Acidaminococcus</taxon>
    </lineage>
</organism>
<dbReference type="SUPFAM" id="SSF50249">
    <property type="entry name" value="Nucleic acid-binding proteins"/>
    <property type="match status" value="1"/>
</dbReference>
<feature type="domain" description="DNA replication/recombination mediator RecO N-terminal" evidence="8">
    <location>
        <begin position="5"/>
        <end position="79"/>
    </location>
</feature>
<evidence type="ECO:0000259" key="8">
    <source>
        <dbReference type="Pfam" id="PF11967"/>
    </source>
</evidence>
<dbReference type="Proteomes" id="UP000441455">
    <property type="component" value="Unassembled WGS sequence"/>
</dbReference>
<dbReference type="Pfam" id="PF02565">
    <property type="entry name" value="RecO_C"/>
    <property type="match status" value="1"/>
</dbReference>
<comment type="caution">
    <text evidence="9">The sequence shown here is derived from an EMBL/GenBank/DDBJ whole genome shotgun (WGS) entry which is preliminary data.</text>
</comment>
<comment type="function">
    <text evidence="7">Involved in DNA repair and RecF pathway recombination.</text>
</comment>
<dbReference type="InterPro" id="IPR003717">
    <property type="entry name" value="RecO"/>
</dbReference>
<dbReference type="Gene3D" id="1.20.1440.120">
    <property type="entry name" value="Recombination protein O, C-terminal domain"/>
    <property type="match status" value="1"/>
</dbReference>
<dbReference type="GO" id="GO:0043590">
    <property type="term" value="C:bacterial nucleoid"/>
    <property type="evidence" value="ECO:0007669"/>
    <property type="project" value="TreeGrafter"/>
</dbReference>
<evidence type="ECO:0000313" key="10">
    <source>
        <dbReference type="Proteomes" id="UP000441455"/>
    </source>
</evidence>
<evidence type="ECO:0000256" key="2">
    <source>
        <dbReference type="ARBA" id="ARBA00021310"/>
    </source>
</evidence>
<protein>
    <recommendedName>
        <fullName evidence="2 7">DNA repair protein RecO</fullName>
    </recommendedName>
    <alternativeName>
        <fullName evidence="6 7">Recombination protein O</fullName>
    </alternativeName>
</protein>
<name>A0A6N7VLQ3_ACIFE</name>